<name>A0A078QIL6_PHOVU</name>
<evidence type="ECO:0000313" key="1">
    <source>
        <dbReference type="EMBL" id="KDS23040.1"/>
    </source>
</evidence>
<dbReference type="Proteomes" id="UP000028134">
    <property type="component" value="Unassembled WGS sequence"/>
</dbReference>
<sequence length="56" mass="6864">MIVLNKANQYLNVVKHQFYFIQYYSILSSTWIESSRFVTKKRTVIHAYFCWEKINL</sequence>
<dbReference type="EMBL" id="JNHI01000126">
    <property type="protein sequence ID" value="KDS23040.1"/>
    <property type="molecule type" value="Genomic_DNA"/>
</dbReference>
<organism evidence="1 2">
    <name type="scientific">Phocaeicola vulgatus str. 3775 SL</name>
    <name type="common">B</name>
    <name type="synonym">iv</name>
    <dbReference type="NCBI Taxonomy" id="1339350"/>
    <lineage>
        <taxon>Bacteria</taxon>
        <taxon>Pseudomonadati</taxon>
        <taxon>Bacteroidota</taxon>
        <taxon>Bacteroidia</taxon>
        <taxon>Bacteroidales</taxon>
        <taxon>Bacteroidaceae</taxon>
        <taxon>Phocaeicola</taxon>
    </lineage>
</organism>
<reference evidence="1 2" key="1">
    <citation type="submission" date="2014-04" db="EMBL/GenBank/DDBJ databases">
        <authorList>
            <person name="Sears C."/>
            <person name="Carroll K."/>
            <person name="Sack B.R."/>
            <person name="Qadri F."/>
            <person name="Myers L.L."/>
            <person name="Chung G.-T."/>
            <person name="Escheverria P."/>
            <person name="Fraser C.M."/>
            <person name="Sadzewicz L."/>
            <person name="Shefchek K.A."/>
            <person name="Tallon L."/>
            <person name="Das S.P."/>
            <person name="Daugherty S."/>
            <person name="Mongodin E.F."/>
        </authorList>
    </citation>
    <scope>NUCLEOTIDE SEQUENCE [LARGE SCALE GENOMIC DNA]</scope>
    <source>
        <strain evidence="2">3775 SL(B) 10 (iv)</strain>
    </source>
</reference>
<dbReference type="AlphaFoldDB" id="A0A078QIL6"/>
<proteinExistence type="predicted"/>
<accession>A0A078QIL6</accession>
<gene>
    <name evidence="1" type="ORF">M097_4986</name>
</gene>
<comment type="caution">
    <text evidence="1">The sequence shown here is derived from an EMBL/GenBank/DDBJ whole genome shotgun (WGS) entry which is preliminary data.</text>
</comment>
<protein>
    <submittedName>
        <fullName evidence="1">Uncharacterized protein</fullName>
    </submittedName>
</protein>
<evidence type="ECO:0000313" key="2">
    <source>
        <dbReference type="Proteomes" id="UP000028134"/>
    </source>
</evidence>